<comment type="caution">
    <text evidence="9">The sequence shown here is derived from an EMBL/GenBank/DDBJ whole genome shotgun (WGS) entry which is preliminary data.</text>
</comment>
<evidence type="ECO:0000256" key="5">
    <source>
        <dbReference type="ARBA" id="ARBA00023128"/>
    </source>
</evidence>
<dbReference type="Pfam" id="PF13741">
    <property type="entry name" value="MRP-S25"/>
    <property type="match status" value="1"/>
</dbReference>
<evidence type="ECO:0000256" key="1">
    <source>
        <dbReference type="ARBA" id="ARBA00004173"/>
    </source>
</evidence>
<accession>A0A1D2J8T4</accession>
<keyword evidence="5 7" id="KW-0496">Mitochondrion</keyword>
<dbReference type="OrthoDB" id="5542239at2759"/>
<dbReference type="Proteomes" id="UP000242814">
    <property type="component" value="Unassembled WGS sequence"/>
</dbReference>
<comment type="subunit">
    <text evidence="3 7">Component of the mitochondrial small ribosomal subunit.</text>
</comment>
<evidence type="ECO:0000256" key="6">
    <source>
        <dbReference type="ARBA" id="ARBA00023274"/>
    </source>
</evidence>
<reference evidence="9 10" key="1">
    <citation type="submission" date="2016-06" db="EMBL/GenBank/DDBJ databases">
        <authorList>
            <person name="Kjaerup R.B."/>
            <person name="Dalgaard T.S."/>
            <person name="Juul-Madsen H.R."/>
        </authorList>
    </citation>
    <scope>NUCLEOTIDE SEQUENCE [LARGE SCALE GENOMIC DNA]</scope>
    <source>
        <strain evidence="9 10">Pb300</strain>
    </source>
</reference>
<evidence type="ECO:0000313" key="10">
    <source>
        <dbReference type="Proteomes" id="UP000242814"/>
    </source>
</evidence>
<dbReference type="VEuPathDB" id="FungiDB:PABG_07572"/>
<evidence type="ECO:0000256" key="8">
    <source>
        <dbReference type="SAM" id="MobiDB-lite"/>
    </source>
</evidence>
<dbReference type="EMBL" id="LZYO01000292">
    <property type="protein sequence ID" value="ODH20145.1"/>
    <property type="molecule type" value="Genomic_DNA"/>
</dbReference>
<feature type="compositionally biased region" description="Acidic residues" evidence="8">
    <location>
        <begin position="243"/>
        <end position="260"/>
    </location>
</feature>
<dbReference type="GO" id="GO:0005763">
    <property type="term" value="C:mitochondrial small ribosomal subunit"/>
    <property type="evidence" value="ECO:0007669"/>
    <property type="project" value="UniProtKB-UniRule"/>
</dbReference>
<keyword evidence="6 7" id="KW-0687">Ribonucleoprotein</keyword>
<dbReference type="GO" id="GO:0003735">
    <property type="term" value="F:structural constituent of ribosome"/>
    <property type="evidence" value="ECO:0007669"/>
    <property type="project" value="UniProtKB-UniRule"/>
</dbReference>
<name>A0A1D2J8T4_PARBR</name>
<evidence type="ECO:0000256" key="4">
    <source>
        <dbReference type="ARBA" id="ARBA00022980"/>
    </source>
</evidence>
<evidence type="ECO:0000256" key="7">
    <source>
        <dbReference type="PIRNR" id="PIRNR029764"/>
    </source>
</evidence>
<evidence type="ECO:0000256" key="3">
    <source>
        <dbReference type="ARBA" id="ARBA00011526"/>
    </source>
</evidence>
<dbReference type="PANTHER" id="PTHR37799:SF1">
    <property type="entry name" value="SMALL RIBOSOMAL SUBUNIT PROTEIN MS23"/>
    <property type="match status" value="1"/>
</dbReference>
<dbReference type="PIRSF" id="PIRSF029764">
    <property type="entry name" value="RSM25"/>
    <property type="match status" value="1"/>
</dbReference>
<gene>
    <name evidence="9" type="ORF">ACO22_05958</name>
</gene>
<evidence type="ECO:0000256" key="2">
    <source>
        <dbReference type="ARBA" id="ARBA00009864"/>
    </source>
</evidence>
<proteinExistence type="inferred from homology"/>
<dbReference type="PANTHER" id="PTHR37799">
    <property type="entry name" value="37S RIBOSOMAL PROTEIN S25, MITOCHONDRIAL"/>
    <property type="match status" value="1"/>
</dbReference>
<dbReference type="OMA" id="ENWKIWA"/>
<comment type="subcellular location">
    <subcellularLocation>
        <location evidence="1 7">Mitochondrion</location>
    </subcellularLocation>
</comment>
<evidence type="ECO:0000313" key="9">
    <source>
        <dbReference type="EMBL" id="ODH20145.1"/>
    </source>
</evidence>
<dbReference type="AlphaFoldDB" id="A0A1D2J8T4"/>
<protein>
    <recommendedName>
        <fullName evidence="7">37S ribosomal protein S25, mitochondrial</fullName>
    </recommendedName>
</protein>
<keyword evidence="4 7" id="KW-0689">Ribosomal protein</keyword>
<feature type="region of interest" description="Disordered" evidence="8">
    <location>
        <begin position="235"/>
        <end position="285"/>
    </location>
</feature>
<dbReference type="VEuPathDB" id="FungiDB:PADG_08308"/>
<sequence length="285" mass="32775">MGRYNLTALRVRQTALAIKQCGKPGTRQPWLDVMADIPPASILVRNQARPHPVVKQRVKTVQGESKPQIEIKTSTGQNLASKKPRRIFQPKEIRYEEDELRKEFFRDHPWELARPRVVLENDGNDHQRYNWQSIQQPGKRLDGESVVQRQLYLLNNVPDMTKGAAYDIARHEFYQLRLQEDVERRVAQEEALATGAYFGPDMHTVGMELENQEYEKWKVWAESEIQATEQRLAAFTGSTGPTEESEESVDETPLIEEEDVVMPPEESVPEASAGSTLNKPFVYHH</sequence>
<organism evidence="9 10">
    <name type="scientific">Paracoccidioides brasiliensis</name>
    <dbReference type="NCBI Taxonomy" id="121759"/>
    <lineage>
        <taxon>Eukaryota</taxon>
        <taxon>Fungi</taxon>
        <taxon>Dikarya</taxon>
        <taxon>Ascomycota</taxon>
        <taxon>Pezizomycotina</taxon>
        <taxon>Eurotiomycetes</taxon>
        <taxon>Eurotiomycetidae</taxon>
        <taxon>Onygenales</taxon>
        <taxon>Ajellomycetaceae</taxon>
        <taxon>Paracoccidioides</taxon>
    </lineage>
</organism>
<dbReference type="InterPro" id="IPR016939">
    <property type="entry name" value="Ribosomal_mS23_fun"/>
</dbReference>
<comment type="similarity">
    <text evidence="2">Belongs to the mitochondrion-specific ribosomal protein mS23 family.</text>
</comment>